<accession>A0A0D2HLA3</accession>
<reference evidence="2 3" key="1">
    <citation type="submission" date="2015-01" db="EMBL/GenBank/DDBJ databases">
        <title>The Genome Sequence of Fonsecaea multimorphosa CBS 102226.</title>
        <authorList>
            <consortium name="The Broad Institute Genomics Platform"/>
            <person name="Cuomo C."/>
            <person name="de Hoog S."/>
            <person name="Gorbushina A."/>
            <person name="Stielow B."/>
            <person name="Teixiera M."/>
            <person name="Abouelleil A."/>
            <person name="Chapman S.B."/>
            <person name="Priest M."/>
            <person name="Young S.K."/>
            <person name="Wortman J."/>
            <person name="Nusbaum C."/>
            <person name="Birren B."/>
        </authorList>
    </citation>
    <scope>NUCLEOTIDE SEQUENCE [LARGE SCALE GENOMIC DNA]</scope>
    <source>
        <strain evidence="2 3">CBS 102226</strain>
    </source>
</reference>
<dbReference type="RefSeq" id="XP_016636828.1">
    <property type="nucleotide sequence ID" value="XM_016771689.1"/>
</dbReference>
<sequence>MASSIASTHSQAPSQPSSPSTHEHPLEPIASDAVLIKEGNCWILYITDKSPNPDSIPDLQWEQCSNISVRINPLPDSPPGSEYPMIRSRTAEGAYVATPMWRLVDLAQMMAAFHWIEPESIHNTAALASQARLLTPPFVLPQVSVSCLDRDIPAERNTEHEEMVWYRCHQVLQNSYKSGELAQLFPGAIGVWNLLGTRLMKYAYVVKGLGETRPTTSSVTPALSDALKLPVDVIRNGMKETPDPENYLYMKPPASSNEQGHS</sequence>
<protein>
    <submittedName>
        <fullName evidence="2">Uncharacterized protein</fullName>
    </submittedName>
</protein>
<keyword evidence="3" id="KW-1185">Reference proteome</keyword>
<evidence type="ECO:0000256" key="1">
    <source>
        <dbReference type="SAM" id="MobiDB-lite"/>
    </source>
</evidence>
<dbReference type="OrthoDB" id="4138157at2759"/>
<feature type="region of interest" description="Disordered" evidence="1">
    <location>
        <begin position="1"/>
        <end position="25"/>
    </location>
</feature>
<evidence type="ECO:0000313" key="2">
    <source>
        <dbReference type="EMBL" id="KIY02706.1"/>
    </source>
</evidence>
<dbReference type="Proteomes" id="UP000053411">
    <property type="component" value="Unassembled WGS sequence"/>
</dbReference>
<evidence type="ECO:0000313" key="3">
    <source>
        <dbReference type="Proteomes" id="UP000053411"/>
    </source>
</evidence>
<feature type="region of interest" description="Disordered" evidence="1">
    <location>
        <begin position="242"/>
        <end position="262"/>
    </location>
</feature>
<organism evidence="2 3">
    <name type="scientific">Fonsecaea multimorphosa CBS 102226</name>
    <dbReference type="NCBI Taxonomy" id="1442371"/>
    <lineage>
        <taxon>Eukaryota</taxon>
        <taxon>Fungi</taxon>
        <taxon>Dikarya</taxon>
        <taxon>Ascomycota</taxon>
        <taxon>Pezizomycotina</taxon>
        <taxon>Eurotiomycetes</taxon>
        <taxon>Chaetothyriomycetidae</taxon>
        <taxon>Chaetothyriales</taxon>
        <taxon>Herpotrichiellaceae</taxon>
        <taxon>Fonsecaea</taxon>
    </lineage>
</organism>
<name>A0A0D2HLA3_9EURO</name>
<dbReference type="EMBL" id="KN848063">
    <property type="protein sequence ID" value="KIY02706.1"/>
    <property type="molecule type" value="Genomic_DNA"/>
</dbReference>
<dbReference type="VEuPathDB" id="FungiDB:Z520_01171"/>
<gene>
    <name evidence="2" type="ORF">Z520_01171</name>
</gene>
<proteinExistence type="predicted"/>
<dbReference type="AlphaFoldDB" id="A0A0D2HLA3"/>
<dbReference type="GeneID" id="27706917"/>
<feature type="compositionally biased region" description="Low complexity" evidence="1">
    <location>
        <begin position="1"/>
        <end position="20"/>
    </location>
</feature>